<dbReference type="InterPro" id="IPR003097">
    <property type="entry name" value="CysJ-like_FAD-binding"/>
</dbReference>
<dbReference type="GO" id="GO:0010181">
    <property type="term" value="F:FMN binding"/>
    <property type="evidence" value="ECO:0007669"/>
    <property type="project" value="InterPro"/>
</dbReference>
<dbReference type="Gene3D" id="3.40.50.360">
    <property type="match status" value="1"/>
</dbReference>
<dbReference type="PANTHER" id="PTHR19384:SF17">
    <property type="entry name" value="NADPH--CYTOCHROME P450 REDUCTASE"/>
    <property type="match status" value="1"/>
</dbReference>
<dbReference type="OrthoDB" id="1856718at2759"/>
<sequence>MMASHASNDGMVFICAGLTLGAVVTAVASFLLLKKGRQEKAAQANGEAQHAIDDSERWPAGPLSIYFGSQTGTAEGFAKTLAAEGARKGFNTQVVDLEDFNEFQLAEAGKAIFIMATYGEGDPTDNAMAFMDWLKQAGKDASLASTGLRYTAFGLGNRQYEHYNRTGKATHAGLAEAGAELMFEYGEGDDDGTLEDDFEAWKEKMWAAVAPEAEGVPSFEADAAAPPEALLLAELPFALHFLSNAEAAALAPTPEYEAAASTRYYWQGRSATVVVNRELRAWTEDGGSTRHVEVSLDGTDLAYETADNFVVLPENPADAVEALAQAQGYRLDQWFTIEHGSGGDKAAFPTPCTVREALTRYVDVCGVPRKGTVERLAAFAADPAERARLARLVSRGARDEFRAFVTDARRTLAELLTRDFRSARVPLAHLLHAVPHLQPREYTIASSAAAHPRAVHLTVALLREDRGGGRRFHGLCTRHLAALEAPGAPLRALVRASTFRLPADDAVPIILVGPGTGIAPMRALLQERRHRRARGAAILYFGCRSAQRDYLYRAELEAFLADGTLTALRTAFSRDQAAKVYVQDRLREHGAEAWRLLRDGGAHVYVCGGTAMGADVAAAFADVAKDAGGLDDADAKAFMQRLHAEGRYVQELWS</sequence>
<dbReference type="InterPro" id="IPR017938">
    <property type="entry name" value="Riboflavin_synthase-like_b-brl"/>
</dbReference>
<feature type="transmembrane region" description="Helical" evidence="9">
    <location>
        <begin position="12"/>
        <end position="33"/>
    </location>
</feature>
<feature type="domain" description="Flavodoxin-like" evidence="10">
    <location>
        <begin position="63"/>
        <end position="206"/>
    </location>
</feature>
<dbReference type="PROSITE" id="PS50902">
    <property type="entry name" value="FLAVODOXIN_LIKE"/>
    <property type="match status" value="1"/>
</dbReference>
<dbReference type="GO" id="GO:0005829">
    <property type="term" value="C:cytosol"/>
    <property type="evidence" value="ECO:0007669"/>
    <property type="project" value="TreeGrafter"/>
</dbReference>
<dbReference type="EMBL" id="JAFCMP010000023">
    <property type="protein sequence ID" value="KAG5191175.1"/>
    <property type="molecule type" value="Genomic_DNA"/>
</dbReference>
<evidence type="ECO:0000256" key="9">
    <source>
        <dbReference type="SAM" id="Phobius"/>
    </source>
</evidence>
<evidence type="ECO:0000256" key="3">
    <source>
        <dbReference type="ARBA" id="ARBA00022630"/>
    </source>
</evidence>
<dbReference type="InterPro" id="IPR029039">
    <property type="entry name" value="Flavoprotein-like_sf"/>
</dbReference>
<organism evidence="12 13">
    <name type="scientific">Tribonema minus</name>
    <dbReference type="NCBI Taxonomy" id="303371"/>
    <lineage>
        <taxon>Eukaryota</taxon>
        <taxon>Sar</taxon>
        <taxon>Stramenopiles</taxon>
        <taxon>Ochrophyta</taxon>
        <taxon>PX clade</taxon>
        <taxon>Xanthophyceae</taxon>
        <taxon>Tribonematales</taxon>
        <taxon>Tribonemataceae</taxon>
        <taxon>Tribonema</taxon>
    </lineage>
</organism>
<name>A0A835ZCH5_9STRA</name>
<keyword evidence="9" id="KW-1133">Transmembrane helix</keyword>
<evidence type="ECO:0000256" key="1">
    <source>
        <dbReference type="ARBA" id="ARBA00001917"/>
    </source>
</evidence>
<dbReference type="Gene3D" id="1.20.990.10">
    <property type="entry name" value="NADPH-cytochrome p450 Reductase, Chain A, domain 3"/>
    <property type="match status" value="1"/>
</dbReference>
<dbReference type="EC" id="1.6.2.4" evidence="8"/>
<keyword evidence="6" id="KW-0521">NADP</keyword>
<dbReference type="InterPro" id="IPR001709">
    <property type="entry name" value="Flavoprot_Pyr_Nucl_cyt_Rdtase"/>
</dbReference>
<keyword evidence="7" id="KW-0560">Oxidoreductase</keyword>
<feature type="domain" description="FAD-binding FR-type" evidence="11">
    <location>
        <begin position="266"/>
        <end position="502"/>
    </location>
</feature>
<keyword evidence="13" id="KW-1185">Reference proteome</keyword>
<dbReference type="InterPro" id="IPR001433">
    <property type="entry name" value="OxRdtase_FAD/NAD-bd"/>
</dbReference>
<proteinExistence type="predicted"/>
<evidence type="ECO:0000259" key="10">
    <source>
        <dbReference type="PROSITE" id="PS50902"/>
    </source>
</evidence>
<evidence type="ECO:0000313" key="12">
    <source>
        <dbReference type="EMBL" id="KAG5191175.1"/>
    </source>
</evidence>
<dbReference type="InterPro" id="IPR001094">
    <property type="entry name" value="Flavdoxin-like"/>
</dbReference>
<evidence type="ECO:0000256" key="5">
    <source>
        <dbReference type="ARBA" id="ARBA00022827"/>
    </source>
</evidence>
<dbReference type="SUPFAM" id="SSF52218">
    <property type="entry name" value="Flavoproteins"/>
    <property type="match status" value="1"/>
</dbReference>
<dbReference type="FunFam" id="3.40.50.80:FF:000001">
    <property type="entry name" value="NADPH--cytochrome P450 reductase 1"/>
    <property type="match status" value="1"/>
</dbReference>
<dbReference type="SUPFAM" id="SSF63380">
    <property type="entry name" value="Riboflavin synthase domain-like"/>
    <property type="match status" value="1"/>
</dbReference>
<dbReference type="Gene3D" id="3.40.50.80">
    <property type="entry name" value="Nucleotide-binding domain of ferredoxin-NADP reductase (FNR) module"/>
    <property type="match status" value="1"/>
</dbReference>
<evidence type="ECO:0000259" key="11">
    <source>
        <dbReference type="PROSITE" id="PS51384"/>
    </source>
</evidence>
<dbReference type="PRINTS" id="PR00369">
    <property type="entry name" value="FLAVODOXIN"/>
</dbReference>
<dbReference type="PROSITE" id="PS51384">
    <property type="entry name" value="FAD_FR"/>
    <property type="match status" value="1"/>
</dbReference>
<evidence type="ECO:0000256" key="6">
    <source>
        <dbReference type="ARBA" id="ARBA00022857"/>
    </source>
</evidence>
<dbReference type="PANTHER" id="PTHR19384">
    <property type="entry name" value="NITRIC OXIDE SYNTHASE-RELATED"/>
    <property type="match status" value="1"/>
</dbReference>
<dbReference type="InterPro" id="IPR017927">
    <property type="entry name" value="FAD-bd_FR_type"/>
</dbReference>
<dbReference type="Pfam" id="PF00667">
    <property type="entry name" value="FAD_binding_1"/>
    <property type="match status" value="1"/>
</dbReference>
<reference evidence="12" key="1">
    <citation type="submission" date="2021-02" db="EMBL/GenBank/DDBJ databases">
        <title>First Annotated Genome of the Yellow-green Alga Tribonema minus.</title>
        <authorList>
            <person name="Mahan K.M."/>
        </authorList>
    </citation>
    <scope>NUCLEOTIDE SEQUENCE</scope>
    <source>
        <strain evidence="12">UTEX B ZZ1240</strain>
    </source>
</reference>
<comment type="cofactor">
    <cofactor evidence="2">
        <name>FAD</name>
        <dbReference type="ChEBI" id="CHEBI:57692"/>
    </cofactor>
</comment>
<keyword evidence="3" id="KW-0285">Flavoprotein</keyword>
<dbReference type="InterPro" id="IPR008254">
    <property type="entry name" value="Flavodoxin/NO_synth"/>
</dbReference>
<comment type="cofactor">
    <cofactor evidence="1">
        <name>FMN</name>
        <dbReference type="ChEBI" id="CHEBI:58210"/>
    </cofactor>
</comment>
<dbReference type="InterPro" id="IPR039261">
    <property type="entry name" value="FNR_nucleotide-bd"/>
</dbReference>
<keyword evidence="4" id="KW-0288">FMN</keyword>
<comment type="caution">
    <text evidence="12">The sequence shown here is derived from an EMBL/GenBank/DDBJ whole genome shotgun (WGS) entry which is preliminary data.</text>
</comment>
<dbReference type="PRINTS" id="PR00371">
    <property type="entry name" value="FPNCR"/>
</dbReference>
<dbReference type="InterPro" id="IPR023173">
    <property type="entry name" value="NADPH_Cyt_P450_Rdtase_alpha"/>
</dbReference>
<dbReference type="AlphaFoldDB" id="A0A835ZCH5"/>
<protein>
    <recommendedName>
        <fullName evidence="8">NADPH--hemoprotein reductase</fullName>
        <ecNumber evidence="8">1.6.2.4</ecNumber>
    </recommendedName>
</protein>
<evidence type="ECO:0000256" key="7">
    <source>
        <dbReference type="ARBA" id="ARBA00023002"/>
    </source>
</evidence>
<dbReference type="GO" id="GO:0003958">
    <property type="term" value="F:NADPH-hemoprotein reductase activity"/>
    <property type="evidence" value="ECO:0007669"/>
    <property type="project" value="UniProtKB-EC"/>
</dbReference>
<keyword evidence="9" id="KW-0472">Membrane</keyword>
<evidence type="ECO:0000256" key="8">
    <source>
        <dbReference type="ARBA" id="ARBA00023797"/>
    </source>
</evidence>
<evidence type="ECO:0000256" key="4">
    <source>
        <dbReference type="ARBA" id="ARBA00022643"/>
    </source>
</evidence>
<dbReference type="GO" id="GO:0050660">
    <property type="term" value="F:flavin adenine dinucleotide binding"/>
    <property type="evidence" value="ECO:0007669"/>
    <property type="project" value="TreeGrafter"/>
</dbReference>
<dbReference type="Pfam" id="PF00258">
    <property type="entry name" value="Flavodoxin_1"/>
    <property type="match status" value="1"/>
</dbReference>
<dbReference type="Proteomes" id="UP000664859">
    <property type="component" value="Unassembled WGS sequence"/>
</dbReference>
<gene>
    <name evidence="12" type="ORF">JKP88DRAFT_271354</name>
</gene>
<keyword evidence="5" id="KW-0274">FAD</keyword>
<dbReference type="SUPFAM" id="SSF52343">
    <property type="entry name" value="Ferredoxin reductase-like, C-terminal NADP-linked domain"/>
    <property type="match status" value="1"/>
</dbReference>
<evidence type="ECO:0000313" key="13">
    <source>
        <dbReference type="Proteomes" id="UP000664859"/>
    </source>
</evidence>
<keyword evidence="9" id="KW-0812">Transmembrane</keyword>
<evidence type="ECO:0000256" key="2">
    <source>
        <dbReference type="ARBA" id="ARBA00001974"/>
    </source>
</evidence>
<dbReference type="Gene3D" id="2.40.30.10">
    <property type="entry name" value="Translation factors"/>
    <property type="match status" value="1"/>
</dbReference>
<dbReference type="Pfam" id="PF00175">
    <property type="entry name" value="NAD_binding_1"/>
    <property type="match status" value="1"/>
</dbReference>
<accession>A0A835ZCH5</accession>